<dbReference type="EMBL" id="JYOV01000012">
    <property type="protein sequence ID" value="KJU93459.1"/>
    <property type="molecule type" value="Genomic_DNA"/>
</dbReference>
<name>A0A0F3HGU9_9STRE</name>
<comment type="caution">
    <text evidence="1">The sequence shown here is derived from an EMBL/GenBank/DDBJ whole genome shotgun (WGS) entry which is preliminary data.</text>
</comment>
<evidence type="ECO:0000313" key="1">
    <source>
        <dbReference type="EMBL" id="KJU93459.1"/>
    </source>
</evidence>
<protein>
    <submittedName>
        <fullName evidence="1">Uncharacterized protein</fullName>
    </submittedName>
</protein>
<gene>
    <name evidence="1" type="ORF">TZ96_01076</name>
</gene>
<dbReference type="Proteomes" id="UP000033405">
    <property type="component" value="Unassembled WGS sequence"/>
</dbReference>
<reference evidence="1 2" key="1">
    <citation type="submission" date="2015-02" db="EMBL/GenBank/DDBJ databases">
        <title>Evolution of amylase-binding proteins of oral streptococcal species.</title>
        <authorList>
            <person name="Haase E.M."/>
        </authorList>
    </citation>
    <scope>NUCLEOTIDE SEQUENCE [LARGE SCALE GENOMIC DNA]</scope>
    <source>
        <strain evidence="1 2">UC6950A</strain>
    </source>
</reference>
<sequence length="318" mass="36688">MGKLKLSLLNKWELDKDYNSVFNSVMLQDGRAFVLTSEKEAFNRYCLLEVSPLGVKEIDAWDCDHVWEEEPLLFTDGQNIGIIKAGKEIVYYTGDFSHPEIIAIKDPQSILPKKAQERYFQIVSDSNQIPVCFENRVYTNQARNFALLEFDREKKQAKWTTYSHIDKKYLNHHDRSSDASPKIDSMKCWQQDLYAFSSGESQTSVNKWGMDYYALVKISSDGRIIEKLLESEHLKASGRKAGVNGIFTDSPYLILSPLFKNDDWKGKQKLFSLATRELCEIAMPRGMSKHKVQNITDNYCLTFLYDRGLKELALCQID</sequence>
<organism evidence="1 2">
    <name type="scientific">Streptococcus infantis</name>
    <dbReference type="NCBI Taxonomy" id="68892"/>
    <lineage>
        <taxon>Bacteria</taxon>
        <taxon>Bacillati</taxon>
        <taxon>Bacillota</taxon>
        <taxon>Bacilli</taxon>
        <taxon>Lactobacillales</taxon>
        <taxon>Streptococcaceae</taxon>
        <taxon>Streptococcus</taxon>
    </lineage>
</organism>
<dbReference type="RefSeq" id="WP_045763212.1">
    <property type="nucleotide sequence ID" value="NZ_JYOV01000012.1"/>
</dbReference>
<dbReference type="PATRIC" id="fig|28037.218.peg.1031"/>
<proteinExistence type="predicted"/>
<accession>A0A0F3HGU9</accession>
<dbReference type="AlphaFoldDB" id="A0A0F3HGU9"/>
<evidence type="ECO:0000313" key="2">
    <source>
        <dbReference type="Proteomes" id="UP000033405"/>
    </source>
</evidence>